<keyword evidence="1 2" id="KW-0732">Signal</keyword>
<evidence type="ECO:0000313" key="4">
    <source>
        <dbReference type="EMBL" id="MFG6490013.1"/>
    </source>
</evidence>
<sequence>MDKTARHAATGVLIVIVSAAASATTEPLPAYEPEQAVAGTIRNFGFGLGGVLKAWEVGFQTYHPQIHFDDHLPTSDAAIPALVTGVTDLAPDGGEATLTESLSFFEVYGYPVTDITVASGAFDVEGKSNGPVVFVHKDNPLASLSLKQLDGIFGAERTGGMHGFQWTPSQGRDAEKNIRTWGQLGLTGEWADKPIQTYGHAPSGTTRFFQWKVLGNGDKWNPNYREYVESGSKMIAPEDRVEQRLGLQFMMKDELANDRYGIAWTVMPQASGVVGIKPIALSDGDGGPAVVPSRQSFENRSYPLVRSIYIFLNRKPGTALDPKLREFLRYVLSREGQQAVLHNGSYLPLPADVAAAQRKKLD</sequence>
<evidence type="ECO:0000256" key="1">
    <source>
        <dbReference type="ARBA" id="ARBA00022729"/>
    </source>
</evidence>
<feature type="signal peptide" evidence="2">
    <location>
        <begin position="1"/>
        <end position="23"/>
    </location>
</feature>
<proteinExistence type="predicted"/>
<organism evidence="4 5">
    <name type="scientific">Pelomonas candidula</name>
    <dbReference type="NCBI Taxonomy" id="3299025"/>
    <lineage>
        <taxon>Bacteria</taxon>
        <taxon>Pseudomonadati</taxon>
        <taxon>Pseudomonadota</taxon>
        <taxon>Betaproteobacteria</taxon>
        <taxon>Burkholderiales</taxon>
        <taxon>Sphaerotilaceae</taxon>
        <taxon>Roseateles</taxon>
    </lineage>
</organism>
<dbReference type="InterPro" id="IPR050811">
    <property type="entry name" value="Phosphate_ABC_transporter"/>
</dbReference>
<evidence type="ECO:0000313" key="5">
    <source>
        <dbReference type="Proteomes" id="UP001606134"/>
    </source>
</evidence>
<dbReference type="Pfam" id="PF12849">
    <property type="entry name" value="PBP_like_2"/>
    <property type="match status" value="1"/>
</dbReference>
<name>A0ABW7HJC2_9BURK</name>
<comment type="caution">
    <text evidence="4">The sequence shown here is derived from an EMBL/GenBank/DDBJ whole genome shotgun (WGS) entry which is preliminary data.</text>
</comment>
<evidence type="ECO:0000256" key="2">
    <source>
        <dbReference type="SAM" id="SignalP"/>
    </source>
</evidence>
<dbReference type="InterPro" id="IPR024370">
    <property type="entry name" value="PBP_domain"/>
</dbReference>
<evidence type="ECO:0000259" key="3">
    <source>
        <dbReference type="Pfam" id="PF12849"/>
    </source>
</evidence>
<dbReference type="SUPFAM" id="SSF53850">
    <property type="entry name" value="Periplasmic binding protein-like II"/>
    <property type="match status" value="1"/>
</dbReference>
<dbReference type="RefSeq" id="WP_394416686.1">
    <property type="nucleotide sequence ID" value="NZ_JBIGIC010000017.1"/>
</dbReference>
<dbReference type="PANTHER" id="PTHR30570:SF6">
    <property type="entry name" value="PHOSPHATE-BINDING PROTEIN PSTS"/>
    <property type="match status" value="1"/>
</dbReference>
<keyword evidence="5" id="KW-1185">Reference proteome</keyword>
<feature type="chain" id="PRO_5046559628" evidence="2">
    <location>
        <begin position="24"/>
        <end position="362"/>
    </location>
</feature>
<gene>
    <name evidence="4" type="ORF">ACG04R_25275</name>
</gene>
<reference evidence="4 5" key="1">
    <citation type="submission" date="2024-08" db="EMBL/GenBank/DDBJ databases">
        <authorList>
            <person name="Lu H."/>
        </authorList>
    </citation>
    <scope>NUCLEOTIDE SEQUENCE [LARGE SCALE GENOMIC DNA]</scope>
    <source>
        <strain evidence="4 5">BYS78W</strain>
    </source>
</reference>
<dbReference type="Gene3D" id="3.40.190.10">
    <property type="entry name" value="Periplasmic binding protein-like II"/>
    <property type="match status" value="2"/>
</dbReference>
<dbReference type="EMBL" id="JBIGIC010000017">
    <property type="protein sequence ID" value="MFG6490013.1"/>
    <property type="molecule type" value="Genomic_DNA"/>
</dbReference>
<protein>
    <submittedName>
        <fullName evidence="4">PstS family phosphate ABC transporter substrate-binding protein</fullName>
    </submittedName>
</protein>
<feature type="domain" description="PBP" evidence="3">
    <location>
        <begin position="51"/>
        <end position="335"/>
    </location>
</feature>
<dbReference type="PANTHER" id="PTHR30570">
    <property type="entry name" value="PERIPLASMIC PHOSPHATE BINDING COMPONENT OF PHOSPHATE ABC TRANSPORTER"/>
    <property type="match status" value="1"/>
</dbReference>
<accession>A0ABW7HJC2</accession>
<dbReference type="Proteomes" id="UP001606134">
    <property type="component" value="Unassembled WGS sequence"/>
</dbReference>